<evidence type="ECO:0000313" key="4">
    <source>
        <dbReference type="Proteomes" id="UP000266922"/>
    </source>
</evidence>
<dbReference type="EMBL" id="LUCS01000028">
    <property type="protein sequence ID" value="KAF6510039.1"/>
    <property type="molecule type" value="Genomic_DNA"/>
</dbReference>
<reference evidence="2 5" key="1">
    <citation type="submission" date="2016-03" db="EMBL/GenBank/DDBJ databases">
        <title>Spore heat resistance.</title>
        <authorList>
            <person name="Boekhorst J."/>
            <person name="Berendsen E.M."/>
            <person name="Wells-Bennik M.H."/>
            <person name="Kuipers O.P."/>
        </authorList>
    </citation>
    <scope>NUCLEOTIDE SEQUENCE [LARGE SCALE GENOMIC DNA]</scope>
    <source>
        <strain evidence="2 5">GS8</strain>
    </source>
</reference>
<dbReference type="GeneID" id="89611320"/>
<name>A0A0K9HVK1_GEOSE</name>
<dbReference type="EMBL" id="RCTJ01000032">
    <property type="protein sequence ID" value="RLQ13723.1"/>
    <property type="molecule type" value="Genomic_DNA"/>
</dbReference>
<keyword evidence="1" id="KW-1133">Transmembrane helix</keyword>
<evidence type="ECO:0000313" key="2">
    <source>
        <dbReference type="EMBL" id="KAF6510039.1"/>
    </source>
</evidence>
<dbReference type="RefSeq" id="WP_049624495.1">
    <property type="nucleotide sequence ID" value="NZ_JARMRZ010000022.1"/>
</dbReference>
<evidence type="ECO:0008006" key="6">
    <source>
        <dbReference type="Google" id="ProtNLM"/>
    </source>
</evidence>
<feature type="transmembrane region" description="Helical" evidence="1">
    <location>
        <begin position="51"/>
        <end position="68"/>
    </location>
</feature>
<feature type="transmembrane region" description="Helical" evidence="1">
    <location>
        <begin position="124"/>
        <end position="144"/>
    </location>
</feature>
<feature type="transmembrane region" description="Helical" evidence="1">
    <location>
        <begin position="100"/>
        <end position="118"/>
    </location>
</feature>
<organism evidence="3 4">
    <name type="scientific">Geobacillus stearothermophilus</name>
    <name type="common">Bacillus stearothermophilus</name>
    <dbReference type="NCBI Taxonomy" id="1422"/>
    <lineage>
        <taxon>Bacteria</taxon>
        <taxon>Bacillati</taxon>
        <taxon>Bacillota</taxon>
        <taxon>Bacilli</taxon>
        <taxon>Bacillales</taxon>
        <taxon>Anoxybacillaceae</taxon>
        <taxon>Geobacillus</taxon>
    </lineage>
</organism>
<feature type="transmembrane region" description="Helical" evidence="1">
    <location>
        <begin position="151"/>
        <end position="171"/>
    </location>
</feature>
<evidence type="ECO:0000256" key="1">
    <source>
        <dbReference type="SAM" id="Phobius"/>
    </source>
</evidence>
<proteinExistence type="predicted"/>
<comment type="caution">
    <text evidence="3">The sequence shown here is derived from an EMBL/GenBank/DDBJ whole genome shotgun (WGS) entry which is preliminary data.</text>
</comment>
<dbReference type="AlphaFoldDB" id="A0A0K9HVK1"/>
<reference evidence="3 4" key="2">
    <citation type="submission" date="2018-10" db="EMBL/GenBank/DDBJ databases">
        <title>Geobacillus stearothermophilus in processing lines of powdered infant formula.</title>
        <authorList>
            <person name="Rhee M.S."/>
            <person name="Choi I.-G."/>
            <person name="Cho T.J."/>
            <person name="Park B."/>
        </authorList>
    </citation>
    <scope>NUCLEOTIDE SEQUENCE [LARGE SCALE GENOMIC DNA]</scope>
    <source>
        <strain evidence="3 4">FHS-PPGT130</strain>
    </source>
</reference>
<dbReference type="Proteomes" id="UP000266922">
    <property type="component" value="Unassembled WGS sequence"/>
</dbReference>
<keyword evidence="1" id="KW-0812">Transmembrane</keyword>
<dbReference type="Proteomes" id="UP000773850">
    <property type="component" value="Unassembled WGS sequence"/>
</dbReference>
<protein>
    <recommendedName>
        <fullName evidence="6">DUF2157 domain-containing protein</fullName>
    </recommendedName>
</protein>
<dbReference type="OrthoDB" id="2380880at2"/>
<feature type="transmembrane region" description="Helical" evidence="1">
    <location>
        <begin position="74"/>
        <end position="93"/>
    </location>
</feature>
<gene>
    <name evidence="3" type="ORF">D9548_09795</name>
    <name evidence="2" type="ORF">GS8_2196</name>
</gene>
<sequence length="172" mass="19833">MNRRRRETIIREIEYWKRSRLLPEHYCNYLLALYTEGDASLSPRRPLRSRLEASLCLLLPAAALAIYFTELSFVLQTLLCALFFAVCLFFCWRWRNERELLHFPLIGSAWILLVASMLEVDRFFQGQAGALAAAVIGNCVLWFAVGRLLRLRYFSLAAVSGPLLVAAAIWWC</sequence>
<accession>A0A0K9HVK1</accession>
<evidence type="ECO:0000313" key="5">
    <source>
        <dbReference type="Proteomes" id="UP000773850"/>
    </source>
</evidence>
<evidence type="ECO:0000313" key="3">
    <source>
        <dbReference type="EMBL" id="RLQ13723.1"/>
    </source>
</evidence>
<keyword evidence="5" id="KW-1185">Reference proteome</keyword>
<keyword evidence="1" id="KW-0472">Membrane</keyword>